<protein>
    <submittedName>
        <fullName evidence="1">Uncharacterized protein</fullName>
    </submittedName>
</protein>
<comment type="caution">
    <text evidence="1">The sequence shown here is derived from an EMBL/GenBank/DDBJ whole genome shotgun (WGS) entry which is preliminary data.</text>
</comment>
<accession>A0AAI9XB74</accession>
<proteinExistence type="predicted"/>
<evidence type="ECO:0000313" key="2">
    <source>
        <dbReference type="Proteomes" id="UP001227192"/>
    </source>
</evidence>
<evidence type="ECO:0000313" key="1">
    <source>
        <dbReference type="EMBL" id="KAJ9490557.1"/>
    </source>
</evidence>
<reference evidence="1" key="1">
    <citation type="submission" date="2015-06" db="EMBL/GenBank/DDBJ databases">
        <authorList>
            <person name="Nguyen H."/>
        </authorList>
    </citation>
    <scope>NUCLEOTIDE SEQUENCE</scope>
    <source>
        <strain evidence="1">DAOM 180753</strain>
    </source>
</reference>
<gene>
    <name evidence="1" type="ORF">VN97_g2704</name>
</gene>
<name>A0AAI9XB74_PENTH</name>
<keyword evidence="2" id="KW-1185">Reference proteome</keyword>
<sequence length="139" mass="15795">MPPNQPTNVPSSFQKWRAAARRKGVNSKTSVHTRGPFMSGSKVVEEEFLLLKTIWPKVLPTNKWQVQTQLGLDTQFRKAAEHLEGIQAFNDYLVAIRNGSRSKDSAVGVSWHPYEQQHRWCVPVATVKRRGTGEGLWLQ</sequence>
<dbReference type="Proteomes" id="UP001227192">
    <property type="component" value="Unassembled WGS sequence"/>
</dbReference>
<organism evidence="1 2">
    <name type="scientific">Penicillium thymicola</name>
    <dbReference type="NCBI Taxonomy" id="293382"/>
    <lineage>
        <taxon>Eukaryota</taxon>
        <taxon>Fungi</taxon>
        <taxon>Dikarya</taxon>
        <taxon>Ascomycota</taxon>
        <taxon>Pezizomycotina</taxon>
        <taxon>Eurotiomycetes</taxon>
        <taxon>Eurotiomycetidae</taxon>
        <taxon>Eurotiales</taxon>
        <taxon>Aspergillaceae</taxon>
        <taxon>Penicillium</taxon>
    </lineage>
</organism>
<dbReference type="AlphaFoldDB" id="A0AAI9XB74"/>
<reference evidence="1" key="2">
    <citation type="journal article" date="2016" name="Fungal Biol.">
        <title>Ochratoxin A production by Penicillium thymicola.</title>
        <authorList>
            <person name="Nguyen H.D.T."/>
            <person name="McMullin D.R."/>
            <person name="Ponomareva E."/>
            <person name="Riley R."/>
            <person name="Pomraning K.R."/>
            <person name="Baker S.E."/>
            <person name="Seifert K.A."/>
        </authorList>
    </citation>
    <scope>NUCLEOTIDE SEQUENCE</scope>
    <source>
        <strain evidence="1">DAOM 180753</strain>
    </source>
</reference>
<dbReference type="EMBL" id="LACB01000054">
    <property type="protein sequence ID" value="KAJ9490557.1"/>
    <property type="molecule type" value="Genomic_DNA"/>
</dbReference>